<proteinExistence type="predicted"/>
<dbReference type="AlphaFoldDB" id="A0A0A9A3Z6"/>
<name>A0A0A9A3Z6_ARUDO</name>
<protein>
    <submittedName>
        <fullName evidence="1">Uncharacterized protein</fullName>
    </submittedName>
</protein>
<accession>A0A0A9A3Z6</accession>
<reference evidence="1" key="2">
    <citation type="journal article" date="2015" name="Data Brief">
        <title>Shoot transcriptome of the giant reed, Arundo donax.</title>
        <authorList>
            <person name="Barrero R.A."/>
            <person name="Guerrero F.D."/>
            <person name="Moolhuijzen P."/>
            <person name="Goolsby J.A."/>
            <person name="Tidwell J."/>
            <person name="Bellgard S.E."/>
            <person name="Bellgard M.I."/>
        </authorList>
    </citation>
    <scope>NUCLEOTIDE SEQUENCE</scope>
    <source>
        <tissue evidence="1">Shoot tissue taken approximately 20 cm above the soil surface</tissue>
    </source>
</reference>
<reference evidence="1" key="1">
    <citation type="submission" date="2014-09" db="EMBL/GenBank/DDBJ databases">
        <authorList>
            <person name="Magalhaes I.L.F."/>
            <person name="Oliveira U."/>
            <person name="Santos F.R."/>
            <person name="Vidigal T.H.D.A."/>
            <person name="Brescovit A.D."/>
            <person name="Santos A.J."/>
        </authorList>
    </citation>
    <scope>NUCLEOTIDE SEQUENCE</scope>
    <source>
        <tissue evidence="1">Shoot tissue taken approximately 20 cm above the soil surface</tissue>
    </source>
</reference>
<dbReference type="EMBL" id="GBRH01253272">
    <property type="protein sequence ID" value="JAD44623.1"/>
    <property type="molecule type" value="Transcribed_RNA"/>
</dbReference>
<evidence type="ECO:0000313" key="1">
    <source>
        <dbReference type="EMBL" id="JAD44623.1"/>
    </source>
</evidence>
<organism evidence="1">
    <name type="scientific">Arundo donax</name>
    <name type="common">Giant reed</name>
    <name type="synonym">Donax arundinaceus</name>
    <dbReference type="NCBI Taxonomy" id="35708"/>
    <lineage>
        <taxon>Eukaryota</taxon>
        <taxon>Viridiplantae</taxon>
        <taxon>Streptophyta</taxon>
        <taxon>Embryophyta</taxon>
        <taxon>Tracheophyta</taxon>
        <taxon>Spermatophyta</taxon>
        <taxon>Magnoliopsida</taxon>
        <taxon>Liliopsida</taxon>
        <taxon>Poales</taxon>
        <taxon>Poaceae</taxon>
        <taxon>PACMAD clade</taxon>
        <taxon>Arundinoideae</taxon>
        <taxon>Arundineae</taxon>
        <taxon>Arundo</taxon>
    </lineage>
</organism>
<sequence>MLFMYFSLSTRTICPFFIE</sequence>